<dbReference type="PANTHER" id="PTHR30069:SF29">
    <property type="entry name" value="HEMOGLOBIN AND HEMOGLOBIN-HAPTOGLOBIN-BINDING PROTEIN 1-RELATED"/>
    <property type="match status" value="1"/>
</dbReference>
<dbReference type="Proteomes" id="UP000290545">
    <property type="component" value="Unassembled WGS sequence"/>
</dbReference>
<dbReference type="InterPro" id="IPR036942">
    <property type="entry name" value="Beta-barrel_TonB_sf"/>
</dbReference>
<keyword evidence="8 14" id="KW-0675">Receptor</keyword>
<dbReference type="InterPro" id="IPR039426">
    <property type="entry name" value="TonB-dep_rcpt-like"/>
</dbReference>
<evidence type="ECO:0000256" key="3">
    <source>
        <dbReference type="ARBA" id="ARBA00022452"/>
    </source>
</evidence>
<keyword evidence="7 10" id="KW-0472">Membrane</keyword>
<reference evidence="14 15" key="1">
    <citation type="submission" date="2019-01" db="EMBL/GenBank/DDBJ databases">
        <title>Filimonas sp. strain TTM-71.</title>
        <authorList>
            <person name="Chen W.-M."/>
        </authorList>
    </citation>
    <scope>NUCLEOTIDE SEQUENCE [LARGE SCALE GENOMIC DNA]</scope>
    <source>
        <strain evidence="14 15">TTM-71</strain>
    </source>
</reference>
<keyword evidence="5" id="KW-0732">Signal</keyword>
<dbReference type="Gene3D" id="2.170.130.10">
    <property type="entry name" value="TonB-dependent receptor, plug domain"/>
    <property type="match status" value="1"/>
</dbReference>
<dbReference type="OrthoDB" id="9795928at2"/>
<dbReference type="PANTHER" id="PTHR30069">
    <property type="entry name" value="TONB-DEPENDENT OUTER MEMBRANE RECEPTOR"/>
    <property type="match status" value="1"/>
</dbReference>
<comment type="subcellular location">
    <subcellularLocation>
        <location evidence="1 10">Cell outer membrane</location>
        <topology evidence="1 10">Multi-pass membrane protein</topology>
    </subcellularLocation>
</comment>
<dbReference type="RefSeq" id="WP_129001190.1">
    <property type="nucleotide sequence ID" value="NZ_SDHZ01000001.1"/>
</dbReference>
<dbReference type="GO" id="GO:0044718">
    <property type="term" value="P:siderophore transmembrane transport"/>
    <property type="evidence" value="ECO:0007669"/>
    <property type="project" value="TreeGrafter"/>
</dbReference>
<dbReference type="InterPro" id="IPR008969">
    <property type="entry name" value="CarboxyPept-like_regulatory"/>
</dbReference>
<dbReference type="Pfam" id="PF00593">
    <property type="entry name" value="TonB_dep_Rec_b-barrel"/>
    <property type="match status" value="1"/>
</dbReference>
<evidence type="ECO:0000256" key="4">
    <source>
        <dbReference type="ARBA" id="ARBA00022692"/>
    </source>
</evidence>
<comment type="similarity">
    <text evidence="10 11">Belongs to the TonB-dependent receptor family.</text>
</comment>
<feature type="domain" description="TonB-dependent receptor-like beta-barrel" evidence="12">
    <location>
        <begin position="354"/>
        <end position="751"/>
    </location>
</feature>
<proteinExistence type="inferred from homology"/>
<comment type="caution">
    <text evidence="14">The sequence shown here is derived from an EMBL/GenBank/DDBJ whole genome shotgun (WGS) entry which is preliminary data.</text>
</comment>
<dbReference type="GO" id="GO:0015344">
    <property type="term" value="F:siderophore uptake transmembrane transporter activity"/>
    <property type="evidence" value="ECO:0007669"/>
    <property type="project" value="TreeGrafter"/>
</dbReference>
<dbReference type="InterPro" id="IPR000531">
    <property type="entry name" value="Beta-barrel_TonB"/>
</dbReference>
<name>A0A4Q1D9D0_9BACT</name>
<dbReference type="EMBL" id="SDHZ01000001">
    <property type="protein sequence ID" value="RXK85438.1"/>
    <property type="molecule type" value="Genomic_DNA"/>
</dbReference>
<evidence type="ECO:0000256" key="10">
    <source>
        <dbReference type="PROSITE-ProRule" id="PRU01360"/>
    </source>
</evidence>
<keyword evidence="2 10" id="KW-0813">Transport</keyword>
<keyword evidence="9 10" id="KW-0998">Cell outer membrane</keyword>
<evidence type="ECO:0000256" key="2">
    <source>
        <dbReference type="ARBA" id="ARBA00022448"/>
    </source>
</evidence>
<dbReference type="SUPFAM" id="SSF56935">
    <property type="entry name" value="Porins"/>
    <property type="match status" value="1"/>
</dbReference>
<evidence type="ECO:0000259" key="13">
    <source>
        <dbReference type="Pfam" id="PF07715"/>
    </source>
</evidence>
<gene>
    <name evidence="14" type="ORF">ESB13_01030</name>
</gene>
<keyword evidence="3 10" id="KW-1134">Transmembrane beta strand</keyword>
<keyword evidence="4 10" id="KW-0812">Transmembrane</keyword>
<accession>A0A4Q1D9D0</accession>
<dbReference type="PROSITE" id="PS52016">
    <property type="entry name" value="TONB_DEPENDENT_REC_3"/>
    <property type="match status" value="1"/>
</dbReference>
<dbReference type="Gene3D" id="2.40.170.20">
    <property type="entry name" value="TonB-dependent receptor, beta-barrel domain"/>
    <property type="match status" value="1"/>
</dbReference>
<dbReference type="Pfam" id="PF07715">
    <property type="entry name" value="Plug"/>
    <property type="match status" value="1"/>
</dbReference>
<dbReference type="InterPro" id="IPR037066">
    <property type="entry name" value="Plug_dom_sf"/>
</dbReference>
<evidence type="ECO:0000256" key="6">
    <source>
        <dbReference type="ARBA" id="ARBA00023077"/>
    </source>
</evidence>
<dbReference type="GO" id="GO:0009279">
    <property type="term" value="C:cell outer membrane"/>
    <property type="evidence" value="ECO:0007669"/>
    <property type="project" value="UniProtKB-SubCell"/>
</dbReference>
<keyword evidence="15" id="KW-1185">Reference proteome</keyword>
<sequence>MKNRYHYIPGCASWILGILLLTVSFCANSQRCNISIRGFVRDTSVNKPVEKATIRVDNMPLTVTDSRGAFSIGGICAGKHIIVISEVSHSNTLCELYVSTDTTIVLLLSEKSNVLGAVSVTGFNTRKPALTTLASTVMKGQDLFNTRGATLGESLKGITGLNTLQTGPSVSKPVIHGLHSNRVLILNNGVRQEGQQWGSEHAPEIDPFIASEVSIVKGASSVRYGSDAIAGVVLLEPEALNPARQLQGQVNAVAATNGRMGVMSGMLEGKLDKRLDGLNWRVQGTLKRAGNFRTPGYYLKNTGISEADFSAAVSYKKSNYGIDLYYSEFHNKLGVFDGSHVGNVSDLYAAFERPRPITASYFSYKIDRSYQDVSHRLLKAGGWYRFNNGSRLEVVFARQGNRRDEYDIDLPYSTDPDILKMPQISFKIKTHTLDVNYDWASGKYFSGSIGVSGGTQGNVFNGIRYLVPNFRNYSGGVYAIEKYTYNKLTLEAGARYDYRWLRVYRLNNNTLQTYYTTHDYRNVTGTAGAGYKFTDHFSINANVGSAWRAPSVNELYIDGIHLSAASYEKGDSLLKSERSYNFTFGIKYERSRFRAEAVAYYNVINDFIYAKPALKPVTLISGTYPLFSYTQDDVTLKGVDVDLSYKPVRQVELVSKTSIVRAWNRTIHDYLVFMPADRFDNKIQYNIGSLGRVRDCYLSLQNISVRRQDRVPPNSDYVAPPPGYSLFNISTGFTIHISGNSLNINLGVDNVANVAYRDYLNRFRYYANDLGMNVMLRAKYVF</sequence>
<evidence type="ECO:0000256" key="1">
    <source>
        <dbReference type="ARBA" id="ARBA00004571"/>
    </source>
</evidence>
<organism evidence="14 15">
    <name type="scientific">Filimonas effusa</name>
    <dbReference type="NCBI Taxonomy" id="2508721"/>
    <lineage>
        <taxon>Bacteria</taxon>
        <taxon>Pseudomonadati</taxon>
        <taxon>Bacteroidota</taxon>
        <taxon>Chitinophagia</taxon>
        <taxon>Chitinophagales</taxon>
        <taxon>Chitinophagaceae</taxon>
        <taxon>Filimonas</taxon>
    </lineage>
</organism>
<dbReference type="AlphaFoldDB" id="A0A4Q1D9D0"/>
<keyword evidence="6 11" id="KW-0798">TonB box</keyword>
<evidence type="ECO:0000259" key="12">
    <source>
        <dbReference type="Pfam" id="PF00593"/>
    </source>
</evidence>
<dbReference type="SUPFAM" id="SSF49464">
    <property type="entry name" value="Carboxypeptidase regulatory domain-like"/>
    <property type="match status" value="1"/>
</dbReference>
<evidence type="ECO:0000256" key="9">
    <source>
        <dbReference type="ARBA" id="ARBA00023237"/>
    </source>
</evidence>
<evidence type="ECO:0000313" key="14">
    <source>
        <dbReference type="EMBL" id="RXK85438.1"/>
    </source>
</evidence>
<evidence type="ECO:0000256" key="7">
    <source>
        <dbReference type="ARBA" id="ARBA00023136"/>
    </source>
</evidence>
<protein>
    <submittedName>
        <fullName evidence="14">TonB-dependent receptor</fullName>
    </submittedName>
</protein>
<evidence type="ECO:0000256" key="11">
    <source>
        <dbReference type="RuleBase" id="RU003357"/>
    </source>
</evidence>
<evidence type="ECO:0000256" key="8">
    <source>
        <dbReference type="ARBA" id="ARBA00023170"/>
    </source>
</evidence>
<feature type="domain" description="TonB-dependent receptor plug" evidence="13">
    <location>
        <begin position="131"/>
        <end position="232"/>
    </location>
</feature>
<evidence type="ECO:0000256" key="5">
    <source>
        <dbReference type="ARBA" id="ARBA00022729"/>
    </source>
</evidence>
<dbReference type="InterPro" id="IPR012910">
    <property type="entry name" value="Plug_dom"/>
</dbReference>
<evidence type="ECO:0000313" key="15">
    <source>
        <dbReference type="Proteomes" id="UP000290545"/>
    </source>
</evidence>